<dbReference type="EMBL" id="JACSDY010000005">
    <property type="protein sequence ID" value="KAF7427358.1"/>
    <property type="molecule type" value="Genomic_DNA"/>
</dbReference>
<comment type="caution">
    <text evidence="1">The sequence shown here is derived from an EMBL/GenBank/DDBJ whole genome shotgun (WGS) entry which is preliminary data.</text>
</comment>
<reference evidence="1" key="1">
    <citation type="journal article" date="2020" name="G3 (Bethesda)">
        <title>High-Quality Assemblies for Three Invasive Social Wasps from the &lt;i&gt;Vespula&lt;/i&gt; Genus.</title>
        <authorList>
            <person name="Harrop T.W.R."/>
            <person name="Guhlin J."/>
            <person name="McLaughlin G.M."/>
            <person name="Permina E."/>
            <person name="Stockwell P."/>
            <person name="Gilligan J."/>
            <person name="Le Lec M.F."/>
            <person name="Gruber M.A.M."/>
            <person name="Quinn O."/>
            <person name="Lovegrove M."/>
            <person name="Duncan E.J."/>
            <person name="Remnant E.J."/>
            <person name="Van Eeckhoven J."/>
            <person name="Graham B."/>
            <person name="Knapp R.A."/>
            <person name="Langford K.W."/>
            <person name="Kronenberg Z."/>
            <person name="Press M.O."/>
            <person name="Eacker S.M."/>
            <person name="Wilson-Rankin E.E."/>
            <person name="Purcell J."/>
            <person name="Lester P.J."/>
            <person name="Dearden P.K."/>
        </authorList>
    </citation>
    <scope>NUCLEOTIDE SEQUENCE</scope>
    <source>
        <strain evidence="1">Volc-1</strain>
    </source>
</reference>
<sequence>MREKKDVGRGIFWQEDRMDTRRTSRALDGGARAEGIDFSSDISNRNTLDDISKLLRPPILLIKFHVVSLSQKAKVGHLDFQRSEDSFASMILSSWVSITGNKLSFRIVRLYIVWFKNATLRDRWKRHMRSERRRYGVSYKLSLDNDERREENRYASLAMPIKISVFSNATSYKYREYNDDDDDDEQLFERAKSLREDRRVGSLLAWGVLILKAVRPITEVARSNLYFRETLLIRTFDRDTALRGMIERQGD</sequence>
<name>A0A834P430_VESPE</name>
<evidence type="ECO:0000313" key="2">
    <source>
        <dbReference type="Proteomes" id="UP000600918"/>
    </source>
</evidence>
<accession>A0A834P430</accession>
<dbReference type="AlphaFoldDB" id="A0A834P430"/>
<dbReference type="Proteomes" id="UP000600918">
    <property type="component" value="Unassembled WGS sequence"/>
</dbReference>
<evidence type="ECO:0000313" key="1">
    <source>
        <dbReference type="EMBL" id="KAF7427358.1"/>
    </source>
</evidence>
<keyword evidence="2" id="KW-1185">Reference proteome</keyword>
<protein>
    <submittedName>
        <fullName evidence="1">Uncharacterized protein</fullName>
    </submittedName>
</protein>
<organism evidence="1 2">
    <name type="scientific">Vespula pensylvanica</name>
    <name type="common">Western yellow jacket</name>
    <name type="synonym">Wasp</name>
    <dbReference type="NCBI Taxonomy" id="30213"/>
    <lineage>
        <taxon>Eukaryota</taxon>
        <taxon>Metazoa</taxon>
        <taxon>Ecdysozoa</taxon>
        <taxon>Arthropoda</taxon>
        <taxon>Hexapoda</taxon>
        <taxon>Insecta</taxon>
        <taxon>Pterygota</taxon>
        <taxon>Neoptera</taxon>
        <taxon>Endopterygota</taxon>
        <taxon>Hymenoptera</taxon>
        <taxon>Apocrita</taxon>
        <taxon>Aculeata</taxon>
        <taxon>Vespoidea</taxon>
        <taxon>Vespidae</taxon>
        <taxon>Vespinae</taxon>
        <taxon>Vespula</taxon>
    </lineage>
</organism>
<gene>
    <name evidence="1" type="ORF">H0235_007052</name>
</gene>
<proteinExistence type="predicted"/>